<dbReference type="Pfam" id="PF11154">
    <property type="entry name" value="DUF2934"/>
    <property type="match status" value="1"/>
</dbReference>
<evidence type="ECO:0000256" key="1">
    <source>
        <dbReference type="SAM" id="MobiDB-lite"/>
    </source>
</evidence>
<feature type="region of interest" description="Disordered" evidence="1">
    <location>
        <begin position="68"/>
        <end position="93"/>
    </location>
</feature>
<evidence type="ECO:0000313" key="3">
    <source>
        <dbReference type="Proteomes" id="UP000782610"/>
    </source>
</evidence>
<sequence>MSSPRPDDAAIREQAYYFWEQDGRPAGRETEYWMRATIVLSEKPQMDALTKASPKKAVKTARIEAAPKLKAAASKAKAPPAKSAKAESKPKKK</sequence>
<protein>
    <submittedName>
        <fullName evidence="2">DUF2934 domain-containing protein</fullName>
    </submittedName>
</protein>
<evidence type="ECO:0000313" key="2">
    <source>
        <dbReference type="EMBL" id="MBI4920394.1"/>
    </source>
</evidence>
<name>A0A933KXE2_9HYPH</name>
<dbReference type="InterPro" id="IPR021327">
    <property type="entry name" value="DUF2934"/>
</dbReference>
<organism evidence="2 3">
    <name type="scientific">Devosia nanyangense</name>
    <dbReference type="NCBI Taxonomy" id="1228055"/>
    <lineage>
        <taxon>Bacteria</taxon>
        <taxon>Pseudomonadati</taxon>
        <taxon>Pseudomonadota</taxon>
        <taxon>Alphaproteobacteria</taxon>
        <taxon>Hyphomicrobiales</taxon>
        <taxon>Devosiaceae</taxon>
        <taxon>Devosia</taxon>
    </lineage>
</organism>
<comment type="caution">
    <text evidence="2">The sequence shown here is derived from an EMBL/GenBank/DDBJ whole genome shotgun (WGS) entry which is preliminary data.</text>
</comment>
<reference evidence="2" key="1">
    <citation type="submission" date="2020-07" db="EMBL/GenBank/DDBJ databases">
        <title>Huge and variable diversity of episymbiotic CPR bacteria and DPANN archaea in groundwater ecosystems.</title>
        <authorList>
            <person name="He C.Y."/>
            <person name="Keren R."/>
            <person name="Whittaker M."/>
            <person name="Farag I.F."/>
            <person name="Doudna J."/>
            <person name="Cate J.H.D."/>
            <person name="Banfield J.F."/>
        </authorList>
    </citation>
    <scope>NUCLEOTIDE SEQUENCE</scope>
    <source>
        <strain evidence="2">NC_groundwater_1586_Pr3_B-0.1um_66_15</strain>
    </source>
</reference>
<dbReference type="Proteomes" id="UP000782610">
    <property type="component" value="Unassembled WGS sequence"/>
</dbReference>
<feature type="compositionally biased region" description="Basic and acidic residues" evidence="1">
    <location>
        <begin position="84"/>
        <end position="93"/>
    </location>
</feature>
<accession>A0A933KXE2</accession>
<dbReference type="AlphaFoldDB" id="A0A933KXE2"/>
<feature type="compositionally biased region" description="Low complexity" evidence="1">
    <location>
        <begin position="68"/>
        <end position="83"/>
    </location>
</feature>
<gene>
    <name evidence="2" type="ORF">HY834_01475</name>
</gene>
<proteinExistence type="predicted"/>
<dbReference type="EMBL" id="JACRAF010000004">
    <property type="protein sequence ID" value="MBI4920394.1"/>
    <property type="molecule type" value="Genomic_DNA"/>
</dbReference>